<feature type="region of interest" description="Disordered" evidence="1">
    <location>
        <begin position="1"/>
        <end position="49"/>
    </location>
</feature>
<reference evidence="2" key="1">
    <citation type="submission" date="2020-10" db="EMBL/GenBank/DDBJ databases">
        <authorList>
            <person name="Han B."/>
            <person name="Lu T."/>
            <person name="Zhao Q."/>
            <person name="Huang X."/>
            <person name="Zhao Y."/>
        </authorList>
    </citation>
    <scope>NUCLEOTIDE SEQUENCE</scope>
</reference>
<dbReference type="EMBL" id="CAJGYO010000006">
    <property type="protein sequence ID" value="CAD6238777.1"/>
    <property type="molecule type" value="Genomic_DNA"/>
</dbReference>
<evidence type="ECO:0000313" key="3">
    <source>
        <dbReference type="Proteomes" id="UP000604825"/>
    </source>
</evidence>
<comment type="caution">
    <text evidence="2">The sequence shown here is derived from an EMBL/GenBank/DDBJ whole genome shotgun (WGS) entry which is preliminary data.</text>
</comment>
<evidence type="ECO:0000256" key="1">
    <source>
        <dbReference type="SAM" id="MobiDB-lite"/>
    </source>
</evidence>
<accession>A0A811PCM6</accession>
<protein>
    <submittedName>
        <fullName evidence="2">Uncharacterized protein</fullName>
    </submittedName>
</protein>
<organism evidence="2 3">
    <name type="scientific">Miscanthus lutarioriparius</name>
    <dbReference type="NCBI Taxonomy" id="422564"/>
    <lineage>
        <taxon>Eukaryota</taxon>
        <taxon>Viridiplantae</taxon>
        <taxon>Streptophyta</taxon>
        <taxon>Embryophyta</taxon>
        <taxon>Tracheophyta</taxon>
        <taxon>Spermatophyta</taxon>
        <taxon>Magnoliopsida</taxon>
        <taxon>Liliopsida</taxon>
        <taxon>Poales</taxon>
        <taxon>Poaceae</taxon>
        <taxon>PACMAD clade</taxon>
        <taxon>Panicoideae</taxon>
        <taxon>Andropogonodae</taxon>
        <taxon>Andropogoneae</taxon>
        <taxon>Saccharinae</taxon>
        <taxon>Miscanthus</taxon>
    </lineage>
</organism>
<name>A0A811PCM6_9POAL</name>
<keyword evidence="3" id="KW-1185">Reference proteome</keyword>
<gene>
    <name evidence="2" type="ORF">NCGR_LOCUS25904</name>
</gene>
<sequence>MAVRSGRTAALRMASGSGRQVRAASSGRDSRRLTSIEHPSGDAGSPPLLTPRAQFCPSPSLFLSPSLPEVARASSSRFPTQRAHMRSVPPFSPVACSIPTRFSFPRKIWCLPLDSPCPPCRFMSGVHRSPIGVCQTPFHA</sequence>
<dbReference type="Proteomes" id="UP000604825">
    <property type="component" value="Unassembled WGS sequence"/>
</dbReference>
<evidence type="ECO:0000313" key="2">
    <source>
        <dbReference type="EMBL" id="CAD6238777.1"/>
    </source>
</evidence>
<dbReference type="AlphaFoldDB" id="A0A811PCM6"/>
<proteinExistence type="predicted"/>